<name>A0A370R2R0_9GAMM</name>
<proteinExistence type="predicted"/>
<sequence>MKISETGLSLIKQAEGCKLIAYRRMRYQLYDVTNGGLYLNDEKAY</sequence>
<dbReference type="RefSeq" id="WP_162844337.1">
    <property type="nucleotide sequence ID" value="NZ_QRAP01000001.1"/>
</dbReference>
<protein>
    <submittedName>
        <fullName evidence="1">Uncharacterized protein</fullName>
    </submittedName>
</protein>
<gene>
    <name evidence="1" type="ORF">C8D90_101156</name>
</gene>
<comment type="caution">
    <text evidence="1">The sequence shown here is derived from an EMBL/GenBank/DDBJ whole genome shotgun (WGS) entry which is preliminary data.</text>
</comment>
<reference evidence="1 2" key="1">
    <citation type="submission" date="2018-07" db="EMBL/GenBank/DDBJ databases">
        <title>Genomic Encyclopedia of Type Strains, Phase IV (KMG-IV): sequencing the most valuable type-strain genomes for metagenomic binning, comparative biology and taxonomic classification.</title>
        <authorList>
            <person name="Goeker M."/>
        </authorList>
    </citation>
    <scope>NUCLEOTIDE SEQUENCE [LARGE SCALE GENOMIC DNA]</scope>
    <source>
        <strain evidence="1 2">DSM 103736</strain>
    </source>
</reference>
<dbReference type="Proteomes" id="UP000254848">
    <property type="component" value="Unassembled WGS sequence"/>
</dbReference>
<dbReference type="EMBL" id="QRAP01000001">
    <property type="protein sequence ID" value="RDK96720.1"/>
    <property type="molecule type" value="Genomic_DNA"/>
</dbReference>
<accession>A0A370R2R0</accession>
<dbReference type="AlphaFoldDB" id="A0A370R2R0"/>
<keyword evidence="2" id="KW-1185">Reference proteome</keyword>
<evidence type="ECO:0000313" key="1">
    <source>
        <dbReference type="EMBL" id="RDK96720.1"/>
    </source>
</evidence>
<evidence type="ECO:0000313" key="2">
    <source>
        <dbReference type="Proteomes" id="UP000254848"/>
    </source>
</evidence>
<organism evidence="1 2">
    <name type="scientific">Enterobacillus tribolii</name>
    <dbReference type="NCBI Taxonomy" id="1487935"/>
    <lineage>
        <taxon>Bacteria</taxon>
        <taxon>Pseudomonadati</taxon>
        <taxon>Pseudomonadota</taxon>
        <taxon>Gammaproteobacteria</taxon>
        <taxon>Enterobacterales</taxon>
        <taxon>Hafniaceae</taxon>
        <taxon>Enterobacillus</taxon>
    </lineage>
</organism>